<organism evidence="1 2">
    <name type="scientific">Phytophthora lilii</name>
    <dbReference type="NCBI Taxonomy" id="2077276"/>
    <lineage>
        <taxon>Eukaryota</taxon>
        <taxon>Sar</taxon>
        <taxon>Stramenopiles</taxon>
        <taxon>Oomycota</taxon>
        <taxon>Peronosporomycetes</taxon>
        <taxon>Peronosporales</taxon>
        <taxon>Peronosporaceae</taxon>
        <taxon>Phytophthora</taxon>
    </lineage>
</organism>
<dbReference type="AlphaFoldDB" id="A0A9W6TK08"/>
<reference evidence="1" key="1">
    <citation type="submission" date="2023-04" db="EMBL/GenBank/DDBJ databases">
        <title>Phytophthora lilii NBRC 32176.</title>
        <authorList>
            <person name="Ichikawa N."/>
            <person name="Sato H."/>
            <person name="Tonouchi N."/>
        </authorList>
    </citation>
    <scope>NUCLEOTIDE SEQUENCE</scope>
    <source>
        <strain evidence="1">NBRC 32176</strain>
    </source>
</reference>
<name>A0A9W6TK08_9STRA</name>
<gene>
    <name evidence="1" type="ORF">Plil01_000457500</name>
</gene>
<proteinExistence type="predicted"/>
<keyword evidence="2" id="KW-1185">Reference proteome</keyword>
<comment type="caution">
    <text evidence="1">The sequence shown here is derived from an EMBL/GenBank/DDBJ whole genome shotgun (WGS) entry which is preliminary data.</text>
</comment>
<protein>
    <submittedName>
        <fullName evidence="1">Unnamed protein product</fullName>
    </submittedName>
</protein>
<accession>A0A9W6TK08</accession>
<evidence type="ECO:0000313" key="1">
    <source>
        <dbReference type="EMBL" id="GMF14184.1"/>
    </source>
</evidence>
<dbReference type="EMBL" id="BSXW01000185">
    <property type="protein sequence ID" value="GMF14184.1"/>
    <property type="molecule type" value="Genomic_DNA"/>
</dbReference>
<sequence>MYCEVTKKNGSTSRAVVNYCSRWGFRHVFICIRVVALVQAVRLYRGVFGILHHGDRRCVCTAYLPNRDRTWLTCQHSKGADVSELSPDEILRFNTNFQQGQWELLAFTSASIALKLILLELAKYLMISSRRPVSRRVMVTLVATPTILVDTQIRMVLLRQSSTNVSVVGTVLLAGLEIAVRAVKSLVVQRQTRGIPIPKNMSRRWFTFAVTCSWEWVYHVFDCQYWRWGSPTFATPTPILTVANQIKPVQVMPASRTTSSKLGRFRGLHT</sequence>
<dbReference type="Proteomes" id="UP001165083">
    <property type="component" value="Unassembled WGS sequence"/>
</dbReference>
<evidence type="ECO:0000313" key="2">
    <source>
        <dbReference type="Proteomes" id="UP001165083"/>
    </source>
</evidence>